<keyword evidence="9" id="KW-0229">DNA integration</keyword>
<keyword evidence="11" id="KW-0808">Transferase</keyword>
<evidence type="ECO:0000313" key="16">
    <source>
        <dbReference type="EMBL" id="MBW0539979.1"/>
    </source>
</evidence>
<evidence type="ECO:0000256" key="7">
    <source>
        <dbReference type="ARBA" id="ARBA00022842"/>
    </source>
</evidence>
<comment type="caution">
    <text evidence="16">The sequence shown here is derived from an EMBL/GenBank/DDBJ whole genome shotgun (WGS) entry which is preliminary data.</text>
</comment>
<evidence type="ECO:0000256" key="8">
    <source>
        <dbReference type="ARBA" id="ARBA00022884"/>
    </source>
</evidence>
<dbReference type="Gene3D" id="3.30.420.10">
    <property type="entry name" value="Ribonuclease H-like superfamily/Ribonuclease H"/>
    <property type="match status" value="1"/>
</dbReference>
<keyword evidence="12" id="KW-0233">DNA recombination</keyword>
<dbReference type="SUPFAM" id="SSF53098">
    <property type="entry name" value="Ribonuclease H-like"/>
    <property type="match status" value="1"/>
</dbReference>
<dbReference type="Pfam" id="PF00665">
    <property type="entry name" value="rve"/>
    <property type="match status" value="1"/>
</dbReference>
<proteinExistence type="predicted"/>
<dbReference type="InterPro" id="IPR039537">
    <property type="entry name" value="Retrotran_Ty1/copia-like"/>
</dbReference>
<protein>
    <recommendedName>
        <fullName evidence="15">Integrase catalytic domain-containing protein</fullName>
    </recommendedName>
</protein>
<keyword evidence="7" id="KW-0460">Magnesium</keyword>
<evidence type="ECO:0000256" key="6">
    <source>
        <dbReference type="ARBA" id="ARBA00022801"/>
    </source>
</evidence>
<dbReference type="GO" id="GO:0016787">
    <property type="term" value="F:hydrolase activity"/>
    <property type="evidence" value="ECO:0007669"/>
    <property type="project" value="UniProtKB-KW"/>
</dbReference>
<dbReference type="PANTHER" id="PTHR42648">
    <property type="entry name" value="TRANSPOSASE, PUTATIVE-RELATED"/>
    <property type="match status" value="1"/>
</dbReference>
<dbReference type="GO" id="GO:0003964">
    <property type="term" value="F:RNA-directed DNA polymerase activity"/>
    <property type="evidence" value="ECO:0007669"/>
    <property type="project" value="UniProtKB-KW"/>
</dbReference>
<evidence type="ECO:0000256" key="14">
    <source>
        <dbReference type="ARBA" id="ARBA00049244"/>
    </source>
</evidence>
<dbReference type="GO" id="GO:0003723">
    <property type="term" value="F:RNA binding"/>
    <property type="evidence" value="ECO:0007669"/>
    <property type="project" value="UniProtKB-KW"/>
</dbReference>
<evidence type="ECO:0000256" key="10">
    <source>
        <dbReference type="ARBA" id="ARBA00022918"/>
    </source>
</evidence>
<evidence type="ECO:0000256" key="1">
    <source>
        <dbReference type="ARBA" id="ARBA00022578"/>
    </source>
</evidence>
<keyword evidence="3" id="KW-0540">Nuclease</keyword>
<dbReference type="PROSITE" id="PS50994">
    <property type="entry name" value="INTEGRASE"/>
    <property type="match status" value="1"/>
</dbReference>
<sequence>MKSINSSMNNDSLLWHRQIAHLSLRHLRQMQKLDAVSGIPNVPFHDIKLCHDCSISKSQHRPVKAASRQSIMQPGDLIVADLMGPYEPSLNHKIYILMIKDAFSRVVVAIPLSDKSETKSHLISWMKQFMNIINCKIKTMRTDNGIEFKNSIFKMVSFMNTVCHTSITKMAKLKEQTKRFLKWLALLL</sequence>
<organism evidence="16 17">
    <name type="scientific">Austropuccinia psidii MF-1</name>
    <dbReference type="NCBI Taxonomy" id="1389203"/>
    <lineage>
        <taxon>Eukaryota</taxon>
        <taxon>Fungi</taxon>
        <taxon>Dikarya</taxon>
        <taxon>Basidiomycota</taxon>
        <taxon>Pucciniomycotina</taxon>
        <taxon>Pucciniomycetes</taxon>
        <taxon>Pucciniales</taxon>
        <taxon>Sphaerophragmiaceae</taxon>
        <taxon>Austropuccinia</taxon>
    </lineage>
</organism>
<dbReference type="GO" id="GO:0006310">
    <property type="term" value="P:DNA recombination"/>
    <property type="evidence" value="ECO:0007669"/>
    <property type="project" value="UniProtKB-KW"/>
</dbReference>
<dbReference type="EMBL" id="AVOT02044611">
    <property type="protein sequence ID" value="MBW0539979.1"/>
    <property type="molecule type" value="Genomic_DNA"/>
</dbReference>
<evidence type="ECO:0000256" key="9">
    <source>
        <dbReference type="ARBA" id="ARBA00022908"/>
    </source>
</evidence>
<evidence type="ECO:0000256" key="4">
    <source>
        <dbReference type="ARBA" id="ARBA00022723"/>
    </source>
</evidence>
<keyword evidence="10" id="KW-0695">RNA-directed DNA polymerase</keyword>
<evidence type="ECO:0000313" key="17">
    <source>
        <dbReference type="Proteomes" id="UP000765509"/>
    </source>
</evidence>
<keyword evidence="11" id="KW-0239">DNA-directed DNA polymerase</keyword>
<reference evidence="16" key="1">
    <citation type="submission" date="2021-03" db="EMBL/GenBank/DDBJ databases">
        <title>Draft genome sequence of rust myrtle Austropuccinia psidii MF-1, a brazilian biotype.</title>
        <authorList>
            <person name="Quecine M.C."/>
            <person name="Pachon D.M.R."/>
            <person name="Bonatelli M.L."/>
            <person name="Correr F.H."/>
            <person name="Franceschini L.M."/>
            <person name="Leite T.F."/>
            <person name="Margarido G.R.A."/>
            <person name="Almeida C.A."/>
            <person name="Ferrarezi J.A."/>
            <person name="Labate C.A."/>
        </authorList>
    </citation>
    <scope>NUCLEOTIDE SEQUENCE</scope>
    <source>
        <strain evidence="16">MF-1</strain>
    </source>
</reference>
<dbReference type="Proteomes" id="UP000765509">
    <property type="component" value="Unassembled WGS sequence"/>
</dbReference>
<dbReference type="GO" id="GO:0015074">
    <property type="term" value="P:DNA integration"/>
    <property type="evidence" value="ECO:0007669"/>
    <property type="project" value="UniProtKB-KW"/>
</dbReference>
<feature type="domain" description="Integrase catalytic" evidence="15">
    <location>
        <begin position="70"/>
        <end position="188"/>
    </location>
</feature>
<evidence type="ECO:0000256" key="12">
    <source>
        <dbReference type="ARBA" id="ARBA00023172"/>
    </source>
</evidence>
<keyword evidence="1" id="KW-0815">Transposition</keyword>
<dbReference type="GO" id="GO:0003887">
    <property type="term" value="F:DNA-directed DNA polymerase activity"/>
    <property type="evidence" value="ECO:0007669"/>
    <property type="project" value="UniProtKB-KW"/>
</dbReference>
<dbReference type="InterPro" id="IPR012337">
    <property type="entry name" value="RNaseH-like_sf"/>
</dbReference>
<dbReference type="GO" id="GO:0005634">
    <property type="term" value="C:nucleus"/>
    <property type="evidence" value="ECO:0007669"/>
    <property type="project" value="UniProtKB-ARBA"/>
</dbReference>
<keyword evidence="8" id="KW-0694">RNA-binding</keyword>
<evidence type="ECO:0000256" key="5">
    <source>
        <dbReference type="ARBA" id="ARBA00022759"/>
    </source>
</evidence>
<keyword evidence="6" id="KW-0378">Hydrolase</keyword>
<dbReference type="InterPro" id="IPR025724">
    <property type="entry name" value="GAG-pre-integrase_dom"/>
</dbReference>
<dbReference type="GO" id="GO:0004519">
    <property type="term" value="F:endonuclease activity"/>
    <property type="evidence" value="ECO:0007669"/>
    <property type="project" value="UniProtKB-KW"/>
</dbReference>
<dbReference type="PANTHER" id="PTHR42648:SF11">
    <property type="entry name" value="TRANSPOSON TY4-P GAG-POL POLYPROTEIN"/>
    <property type="match status" value="1"/>
</dbReference>
<dbReference type="GO" id="GO:0046872">
    <property type="term" value="F:metal ion binding"/>
    <property type="evidence" value="ECO:0007669"/>
    <property type="project" value="UniProtKB-KW"/>
</dbReference>
<comment type="catalytic activity">
    <reaction evidence="14">
        <text>DNA(n) + a 2'-deoxyribonucleoside 5'-triphosphate = DNA(n+1) + diphosphate</text>
        <dbReference type="Rhea" id="RHEA:22508"/>
        <dbReference type="Rhea" id="RHEA-COMP:17339"/>
        <dbReference type="Rhea" id="RHEA-COMP:17340"/>
        <dbReference type="ChEBI" id="CHEBI:33019"/>
        <dbReference type="ChEBI" id="CHEBI:61560"/>
        <dbReference type="ChEBI" id="CHEBI:173112"/>
        <dbReference type="EC" id="2.7.7.7"/>
    </reaction>
</comment>
<dbReference type="InterPro" id="IPR001584">
    <property type="entry name" value="Integrase_cat-core"/>
</dbReference>
<evidence type="ECO:0000256" key="3">
    <source>
        <dbReference type="ARBA" id="ARBA00022722"/>
    </source>
</evidence>
<dbReference type="Pfam" id="PF13976">
    <property type="entry name" value="gag_pre-integrs"/>
    <property type="match status" value="1"/>
</dbReference>
<evidence type="ECO:0000256" key="13">
    <source>
        <dbReference type="ARBA" id="ARBA00048173"/>
    </source>
</evidence>
<accession>A0A9Q3IIG6</accession>
<evidence type="ECO:0000256" key="2">
    <source>
        <dbReference type="ARBA" id="ARBA00022695"/>
    </source>
</evidence>
<evidence type="ECO:0000259" key="15">
    <source>
        <dbReference type="PROSITE" id="PS50994"/>
    </source>
</evidence>
<keyword evidence="4" id="KW-0479">Metal-binding</keyword>
<keyword evidence="17" id="KW-1185">Reference proteome</keyword>
<dbReference type="AlphaFoldDB" id="A0A9Q3IIG6"/>
<keyword evidence="5" id="KW-0255">Endonuclease</keyword>
<dbReference type="OrthoDB" id="8051400at2759"/>
<keyword evidence="2" id="KW-0548">Nucleotidyltransferase</keyword>
<comment type="catalytic activity">
    <reaction evidence="13">
        <text>DNA(n) + a 2'-deoxyribonucleoside 5'-triphosphate = DNA(n+1) + diphosphate</text>
        <dbReference type="Rhea" id="RHEA:22508"/>
        <dbReference type="Rhea" id="RHEA-COMP:17339"/>
        <dbReference type="Rhea" id="RHEA-COMP:17340"/>
        <dbReference type="ChEBI" id="CHEBI:33019"/>
        <dbReference type="ChEBI" id="CHEBI:61560"/>
        <dbReference type="ChEBI" id="CHEBI:173112"/>
        <dbReference type="EC" id="2.7.7.49"/>
    </reaction>
</comment>
<name>A0A9Q3IIG6_9BASI</name>
<evidence type="ECO:0000256" key="11">
    <source>
        <dbReference type="ARBA" id="ARBA00022932"/>
    </source>
</evidence>
<gene>
    <name evidence="16" type="ORF">O181_079694</name>
</gene>
<dbReference type="InterPro" id="IPR036397">
    <property type="entry name" value="RNaseH_sf"/>
</dbReference>
<dbReference type="GO" id="GO:0032196">
    <property type="term" value="P:transposition"/>
    <property type="evidence" value="ECO:0007669"/>
    <property type="project" value="UniProtKB-KW"/>
</dbReference>